<organism evidence="1 2">
    <name type="scientific">Portunus trituberculatus</name>
    <name type="common">Swimming crab</name>
    <name type="synonym">Neptunus trituberculatus</name>
    <dbReference type="NCBI Taxonomy" id="210409"/>
    <lineage>
        <taxon>Eukaryota</taxon>
        <taxon>Metazoa</taxon>
        <taxon>Ecdysozoa</taxon>
        <taxon>Arthropoda</taxon>
        <taxon>Crustacea</taxon>
        <taxon>Multicrustacea</taxon>
        <taxon>Malacostraca</taxon>
        <taxon>Eumalacostraca</taxon>
        <taxon>Eucarida</taxon>
        <taxon>Decapoda</taxon>
        <taxon>Pleocyemata</taxon>
        <taxon>Brachyura</taxon>
        <taxon>Eubrachyura</taxon>
        <taxon>Portunoidea</taxon>
        <taxon>Portunidae</taxon>
        <taxon>Portuninae</taxon>
        <taxon>Portunus</taxon>
    </lineage>
</organism>
<dbReference type="AlphaFoldDB" id="A0A5B7DVU4"/>
<reference evidence="1 2" key="1">
    <citation type="submission" date="2019-05" db="EMBL/GenBank/DDBJ databases">
        <title>Another draft genome of Portunus trituberculatus and its Hox gene families provides insights of decapod evolution.</title>
        <authorList>
            <person name="Jeong J.-H."/>
            <person name="Song I."/>
            <person name="Kim S."/>
            <person name="Choi T."/>
            <person name="Kim D."/>
            <person name="Ryu S."/>
            <person name="Kim W."/>
        </authorList>
    </citation>
    <scope>NUCLEOTIDE SEQUENCE [LARGE SCALE GENOMIC DNA]</scope>
    <source>
        <tissue evidence="1">Muscle</tissue>
    </source>
</reference>
<keyword evidence="2" id="KW-1185">Reference proteome</keyword>
<sequence length="64" mass="7436">MRQHFFLQNLPGIFDTLFFGYTRPSSSPSYKIQGNILFLNHKSFIKIFQFTTGMLCLCLEINGL</sequence>
<proteinExistence type="predicted"/>
<evidence type="ECO:0000313" key="1">
    <source>
        <dbReference type="EMBL" id="MPC25405.1"/>
    </source>
</evidence>
<protein>
    <submittedName>
        <fullName evidence="1">Uncharacterized protein</fullName>
    </submittedName>
</protein>
<name>A0A5B7DVU4_PORTR</name>
<accession>A0A5B7DVU4</accession>
<dbReference type="Proteomes" id="UP000324222">
    <property type="component" value="Unassembled WGS sequence"/>
</dbReference>
<dbReference type="EMBL" id="VSRR010001456">
    <property type="protein sequence ID" value="MPC25405.1"/>
    <property type="molecule type" value="Genomic_DNA"/>
</dbReference>
<evidence type="ECO:0000313" key="2">
    <source>
        <dbReference type="Proteomes" id="UP000324222"/>
    </source>
</evidence>
<comment type="caution">
    <text evidence="1">The sequence shown here is derived from an EMBL/GenBank/DDBJ whole genome shotgun (WGS) entry which is preliminary data.</text>
</comment>
<gene>
    <name evidence="1" type="ORF">E2C01_018515</name>
</gene>